<protein>
    <recommendedName>
        <fullName evidence="4">Methyltransferase</fullName>
        <ecNumber evidence="4">2.1.1.-</ecNumber>
    </recommendedName>
</protein>
<dbReference type="Gene3D" id="3.40.50.150">
    <property type="entry name" value="Vaccinia Virus protein VP39"/>
    <property type="match status" value="2"/>
</dbReference>
<comment type="caution">
    <text evidence="6">The sequence shown here is derived from an EMBL/GenBank/DDBJ whole genome shotgun (WGS) entry which is preliminary data.</text>
</comment>
<dbReference type="PANTHER" id="PTHR14911:SF13">
    <property type="entry name" value="TRNA (GUANINE(6)-N2)-METHYLTRANSFERASE THUMP3"/>
    <property type="match status" value="1"/>
</dbReference>
<keyword evidence="2 6" id="KW-0808">Transferase</keyword>
<dbReference type="EMBL" id="ABWP01000004">
    <property type="protein sequence ID" value="EEA86244.1"/>
    <property type="molecule type" value="Genomic_DNA"/>
</dbReference>
<dbReference type="OrthoDB" id="9773571at2"/>
<comment type="similarity">
    <text evidence="4">Belongs to the N(4)/N(6)-methyltransferase family.</text>
</comment>
<dbReference type="STRING" id="500633.CLOHIR_00096"/>
<evidence type="ECO:0000256" key="1">
    <source>
        <dbReference type="ARBA" id="ARBA00022603"/>
    </source>
</evidence>
<reference evidence="6 7" key="1">
    <citation type="submission" date="2008-09" db="EMBL/GenBank/DDBJ databases">
        <authorList>
            <person name="Fulton L."/>
            <person name="Clifton S."/>
            <person name="Fulton B."/>
            <person name="Xu J."/>
            <person name="Minx P."/>
            <person name="Pepin K.H."/>
            <person name="Johnson M."/>
            <person name="Thiruvilangam P."/>
            <person name="Bhonagiri V."/>
            <person name="Nash W.E."/>
            <person name="Mardis E.R."/>
            <person name="Wilson R.K."/>
        </authorList>
    </citation>
    <scope>NUCLEOTIDE SEQUENCE [LARGE SCALE GENOMIC DNA]</scope>
    <source>
        <strain evidence="6 7">DSM 13275</strain>
    </source>
</reference>
<name>B6FW47_PEPHT</name>
<feature type="domain" description="DNA methylase N-4/N-6" evidence="5">
    <location>
        <begin position="121"/>
        <end position="243"/>
    </location>
</feature>
<proteinExistence type="inferred from homology"/>
<dbReference type="GO" id="GO:0030488">
    <property type="term" value="P:tRNA methylation"/>
    <property type="evidence" value="ECO:0007669"/>
    <property type="project" value="TreeGrafter"/>
</dbReference>
<dbReference type="GO" id="GO:0009307">
    <property type="term" value="P:DNA restriction-modification system"/>
    <property type="evidence" value="ECO:0007669"/>
    <property type="project" value="UniProtKB-KW"/>
</dbReference>
<dbReference type="InterPro" id="IPR001091">
    <property type="entry name" value="RM_Methyltransferase"/>
</dbReference>
<dbReference type="PANTHER" id="PTHR14911">
    <property type="entry name" value="THUMP DOMAIN-CONTAINING"/>
    <property type="match status" value="1"/>
</dbReference>
<evidence type="ECO:0000256" key="4">
    <source>
        <dbReference type="RuleBase" id="RU362026"/>
    </source>
</evidence>
<dbReference type="GO" id="GO:0003677">
    <property type="term" value="F:DNA binding"/>
    <property type="evidence" value="ECO:0007669"/>
    <property type="project" value="InterPro"/>
</dbReference>
<dbReference type="Proteomes" id="UP000003178">
    <property type="component" value="Unassembled WGS sequence"/>
</dbReference>
<sequence>MINWEPSNFKLETGTVWIFPERGSWATHTPKYRGNFSPYVPRNLILRYSKKGDMILDQFAGGGTTLIEAKLLGRNIIGVDVNIQALALCRSSTNFEYKNSSKVYLRRGDARNLNFIPDEKIDFICTHPPYADAIKYSKDIVEDISLLDYKSFLKEMEKVAKESYRVLKKGKYCAILMGDIRKNGNVIPLGFEVMNIFKNVGFINKEIIIKEQYNCKSTDYWIKKSFERNFLLLEHEYLFVFRK</sequence>
<dbReference type="RefSeq" id="WP_006439013.1">
    <property type="nucleotide sequence ID" value="NZ_DS995354.1"/>
</dbReference>
<keyword evidence="3" id="KW-0680">Restriction system</keyword>
<evidence type="ECO:0000313" key="6">
    <source>
        <dbReference type="EMBL" id="EEA86244.1"/>
    </source>
</evidence>
<dbReference type="PRINTS" id="PR00508">
    <property type="entry name" value="S21N4MTFRASE"/>
</dbReference>
<dbReference type="EC" id="2.1.1.-" evidence="4"/>
<dbReference type="Pfam" id="PF01555">
    <property type="entry name" value="N6_N4_Mtase"/>
    <property type="match status" value="2"/>
</dbReference>
<evidence type="ECO:0000259" key="5">
    <source>
        <dbReference type="Pfam" id="PF01555"/>
    </source>
</evidence>
<dbReference type="AlphaFoldDB" id="B6FW47"/>
<gene>
    <name evidence="6" type="ORF">CLOHIR_00096</name>
</gene>
<dbReference type="InterPro" id="IPR002941">
    <property type="entry name" value="DNA_methylase_N4/N6"/>
</dbReference>
<evidence type="ECO:0000256" key="3">
    <source>
        <dbReference type="ARBA" id="ARBA00022747"/>
    </source>
</evidence>
<dbReference type="SUPFAM" id="SSF53335">
    <property type="entry name" value="S-adenosyl-L-methionine-dependent methyltransferases"/>
    <property type="match status" value="1"/>
</dbReference>
<dbReference type="GO" id="GO:0016423">
    <property type="term" value="F:tRNA (guanine) methyltransferase activity"/>
    <property type="evidence" value="ECO:0007669"/>
    <property type="project" value="TreeGrafter"/>
</dbReference>
<dbReference type="GO" id="GO:0008170">
    <property type="term" value="F:N-methyltransferase activity"/>
    <property type="evidence" value="ECO:0007669"/>
    <property type="project" value="InterPro"/>
</dbReference>
<organism evidence="6 7">
    <name type="scientific">Peptacetobacter hiranonis (strain DSM 13275 / JCM 10541 / KCTC 15199 / TO-931)</name>
    <name type="common">Clostridium hiranonis</name>
    <dbReference type="NCBI Taxonomy" id="500633"/>
    <lineage>
        <taxon>Bacteria</taxon>
        <taxon>Bacillati</taxon>
        <taxon>Bacillota</taxon>
        <taxon>Clostridia</taxon>
        <taxon>Peptostreptococcales</taxon>
        <taxon>Peptostreptococcaceae</taxon>
        <taxon>Peptacetobacter</taxon>
    </lineage>
</organism>
<evidence type="ECO:0000256" key="2">
    <source>
        <dbReference type="ARBA" id="ARBA00022679"/>
    </source>
</evidence>
<keyword evidence="1 6" id="KW-0489">Methyltransferase</keyword>
<dbReference type="HOGENOM" id="CLU_063228_0_0_9"/>
<dbReference type="eggNOG" id="COG0863">
    <property type="taxonomic scope" value="Bacteria"/>
</dbReference>
<reference evidence="6 7" key="2">
    <citation type="submission" date="2008-10" db="EMBL/GenBank/DDBJ databases">
        <title>Draft genome sequence of Clostridium hiranonis (DSM 13275).</title>
        <authorList>
            <person name="Sudarsanam P."/>
            <person name="Ley R."/>
            <person name="Guruge J."/>
            <person name="Turnbaugh P.J."/>
            <person name="Mahowald M."/>
            <person name="Liep D."/>
            <person name="Gordon J."/>
        </authorList>
    </citation>
    <scope>NUCLEOTIDE SEQUENCE [LARGE SCALE GENOMIC DNA]</scope>
    <source>
        <strain evidence="6 7">DSM 13275</strain>
    </source>
</reference>
<feature type="domain" description="DNA methylase N-4/N-6" evidence="5">
    <location>
        <begin position="11"/>
        <end position="86"/>
    </location>
</feature>
<keyword evidence="7" id="KW-1185">Reference proteome</keyword>
<dbReference type="InterPro" id="IPR029063">
    <property type="entry name" value="SAM-dependent_MTases_sf"/>
</dbReference>
<evidence type="ECO:0000313" key="7">
    <source>
        <dbReference type="Proteomes" id="UP000003178"/>
    </source>
</evidence>
<dbReference type="CDD" id="cd02440">
    <property type="entry name" value="AdoMet_MTases"/>
    <property type="match status" value="1"/>
</dbReference>
<accession>B6FW47</accession>